<dbReference type="InterPro" id="IPR029063">
    <property type="entry name" value="SAM-dependent_MTases_sf"/>
</dbReference>
<reference evidence="8 9" key="1">
    <citation type="submission" date="2015-02" db="EMBL/GenBank/DDBJ databases">
        <title>Genome sequene of Rhodovulum sulfidophilum DSM 2351.</title>
        <authorList>
            <person name="Nagao N."/>
        </authorList>
    </citation>
    <scope>NUCLEOTIDE SEQUENCE [LARGE SCALE GENOMIC DNA]</scope>
    <source>
        <strain evidence="8 9">DSM 2351</strain>
    </source>
</reference>
<comment type="similarity">
    <text evidence="5">Belongs to the protein N5-glutamine methyltransferase family. PrmC subfamily.</text>
</comment>
<accession>A0A0D6B576</accession>
<dbReference type="HAMAP" id="MF_02126">
    <property type="entry name" value="RF_methyltr_PrmC"/>
    <property type="match status" value="1"/>
</dbReference>
<dbReference type="AlphaFoldDB" id="A0A0D6B576"/>
<evidence type="ECO:0000256" key="1">
    <source>
        <dbReference type="ARBA" id="ARBA00022603"/>
    </source>
</evidence>
<proteinExistence type="inferred from homology"/>
<dbReference type="GO" id="GO:0102559">
    <property type="term" value="F:peptide chain release factor N(5)-glutamine methyltransferase activity"/>
    <property type="evidence" value="ECO:0007669"/>
    <property type="project" value="UniProtKB-EC"/>
</dbReference>
<dbReference type="InterPro" id="IPR002052">
    <property type="entry name" value="DNA_methylase_N6_adenine_CS"/>
</dbReference>
<dbReference type="NCBIfam" id="TIGR00536">
    <property type="entry name" value="hemK_fam"/>
    <property type="match status" value="1"/>
</dbReference>
<dbReference type="InterPro" id="IPR007848">
    <property type="entry name" value="Small_mtfrase_dom"/>
</dbReference>
<name>A0A0D6B576_RHOSU</name>
<organism evidence="8 9">
    <name type="scientific">Rhodovulum sulfidophilum</name>
    <name type="common">Rhodobacter sulfidophilus</name>
    <dbReference type="NCBI Taxonomy" id="35806"/>
    <lineage>
        <taxon>Bacteria</taxon>
        <taxon>Pseudomonadati</taxon>
        <taxon>Pseudomonadota</taxon>
        <taxon>Alphaproteobacteria</taxon>
        <taxon>Rhodobacterales</taxon>
        <taxon>Paracoccaceae</taxon>
        <taxon>Rhodovulum</taxon>
    </lineage>
</organism>
<dbReference type="PANTHER" id="PTHR18895:SF74">
    <property type="entry name" value="MTRF1L RELEASE FACTOR GLUTAMINE METHYLTRANSFERASE"/>
    <property type="match status" value="1"/>
</dbReference>
<dbReference type="SUPFAM" id="SSF53335">
    <property type="entry name" value="S-adenosyl-L-methionine-dependent methyltransferases"/>
    <property type="match status" value="1"/>
</dbReference>
<dbReference type="Proteomes" id="UP000064912">
    <property type="component" value="Chromosome"/>
</dbReference>
<dbReference type="KEGG" id="rsu:NHU_02722"/>
<dbReference type="InterPro" id="IPR019874">
    <property type="entry name" value="RF_methyltr_PrmC"/>
</dbReference>
<feature type="binding site" evidence="5">
    <location>
        <position position="184"/>
    </location>
    <ligand>
        <name>S-adenosyl-L-methionine</name>
        <dbReference type="ChEBI" id="CHEBI:59789"/>
    </ligand>
</feature>
<evidence type="ECO:0000256" key="3">
    <source>
        <dbReference type="ARBA" id="ARBA00022691"/>
    </source>
</evidence>
<feature type="binding site" evidence="5">
    <location>
        <position position="142"/>
    </location>
    <ligand>
        <name>S-adenosyl-L-methionine</name>
        <dbReference type="ChEBI" id="CHEBI:59789"/>
    </ligand>
</feature>
<dbReference type="EMBL" id="AP014800">
    <property type="protein sequence ID" value="BAQ69869.1"/>
    <property type="molecule type" value="Genomic_DNA"/>
</dbReference>
<dbReference type="InterPro" id="IPR050320">
    <property type="entry name" value="N5-glutamine_MTase"/>
</dbReference>
<dbReference type="GO" id="GO:0003676">
    <property type="term" value="F:nucleic acid binding"/>
    <property type="evidence" value="ECO:0007669"/>
    <property type="project" value="InterPro"/>
</dbReference>
<feature type="binding site" evidence="5">
    <location>
        <begin position="184"/>
        <end position="187"/>
    </location>
    <ligand>
        <name>substrate</name>
    </ligand>
</feature>
<feature type="domain" description="Release factor glutamine methyltransferase N-terminal" evidence="7">
    <location>
        <begin position="9"/>
        <end position="78"/>
    </location>
</feature>
<dbReference type="Gene3D" id="1.10.8.10">
    <property type="entry name" value="DNA helicase RuvA subunit, C-terminal domain"/>
    <property type="match status" value="1"/>
</dbReference>
<dbReference type="NCBIfam" id="TIGR03534">
    <property type="entry name" value="RF_mod_PrmC"/>
    <property type="match status" value="1"/>
</dbReference>
<dbReference type="Pfam" id="PF17827">
    <property type="entry name" value="PrmC_N"/>
    <property type="match status" value="1"/>
</dbReference>
<dbReference type="CDD" id="cd02440">
    <property type="entry name" value="AdoMet_MTases"/>
    <property type="match status" value="1"/>
</dbReference>
<dbReference type="eggNOG" id="COG2890">
    <property type="taxonomic scope" value="Bacteria"/>
</dbReference>
<evidence type="ECO:0000256" key="2">
    <source>
        <dbReference type="ARBA" id="ARBA00022679"/>
    </source>
</evidence>
<feature type="domain" description="Methyltransferase small" evidence="6">
    <location>
        <begin position="100"/>
        <end position="213"/>
    </location>
</feature>
<evidence type="ECO:0000256" key="5">
    <source>
        <dbReference type="HAMAP-Rule" id="MF_02126"/>
    </source>
</evidence>
<evidence type="ECO:0000256" key="4">
    <source>
        <dbReference type="ARBA" id="ARBA00048391"/>
    </source>
</evidence>
<comment type="catalytic activity">
    <reaction evidence="4 5">
        <text>L-glutaminyl-[peptide chain release factor] + S-adenosyl-L-methionine = N(5)-methyl-L-glutaminyl-[peptide chain release factor] + S-adenosyl-L-homocysteine + H(+)</text>
        <dbReference type="Rhea" id="RHEA:42896"/>
        <dbReference type="Rhea" id="RHEA-COMP:10271"/>
        <dbReference type="Rhea" id="RHEA-COMP:10272"/>
        <dbReference type="ChEBI" id="CHEBI:15378"/>
        <dbReference type="ChEBI" id="CHEBI:30011"/>
        <dbReference type="ChEBI" id="CHEBI:57856"/>
        <dbReference type="ChEBI" id="CHEBI:59789"/>
        <dbReference type="ChEBI" id="CHEBI:61891"/>
        <dbReference type="EC" id="2.1.1.297"/>
    </reaction>
</comment>
<keyword evidence="3 5" id="KW-0949">S-adenosyl-L-methionine</keyword>
<sequence>MSAATGSVLLAGAVARLREAGIPDPARDARRLLAHALEIAPGRLTLVLPELVPAPAAARFEAVLDRRAAHEPVSHIVGLRAFWGRDFKVTRDVLDPRPETEILIEAALSAPFSNMLDLGTGSGCILLTLLAECPGAAGLGTDISAAALSVARGNAGRLGVSAARFLQSDWYQAVEGRFDLIVSNPPYIAEAEMPGLAPDLAHEPRGALTDGGDGLSAYRAIAAGAGARLAPGGRLLVEIGPTQAAAVSRIFAAAGLEIVAVRPDLDGRHRVVETRVAASGT</sequence>
<dbReference type="PANTHER" id="PTHR18895">
    <property type="entry name" value="HEMK METHYLTRANSFERASE"/>
    <property type="match status" value="1"/>
</dbReference>
<feature type="binding site" evidence="5">
    <location>
        <position position="170"/>
    </location>
    <ligand>
        <name>S-adenosyl-L-methionine</name>
        <dbReference type="ChEBI" id="CHEBI:59789"/>
    </ligand>
</feature>
<feature type="binding site" evidence="5">
    <location>
        <begin position="119"/>
        <end position="123"/>
    </location>
    <ligand>
        <name>S-adenosyl-L-methionine</name>
        <dbReference type="ChEBI" id="CHEBI:59789"/>
    </ligand>
</feature>
<dbReference type="Gene3D" id="3.40.50.150">
    <property type="entry name" value="Vaccinia Virus protein VP39"/>
    <property type="match status" value="1"/>
</dbReference>
<comment type="function">
    <text evidence="5">Methylates the class 1 translation termination release factors RF1/PrfA and RF2/PrfB on the glutamine residue of the universally conserved GGQ motif.</text>
</comment>
<keyword evidence="2 5" id="KW-0808">Transferase</keyword>
<evidence type="ECO:0000259" key="6">
    <source>
        <dbReference type="Pfam" id="PF05175"/>
    </source>
</evidence>
<dbReference type="InterPro" id="IPR004556">
    <property type="entry name" value="HemK-like"/>
</dbReference>
<evidence type="ECO:0000313" key="9">
    <source>
        <dbReference type="Proteomes" id="UP000064912"/>
    </source>
</evidence>
<protein>
    <recommendedName>
        <fullName evidence="5">Release factor glutamine methyltransferase</fullName>
        <shortName evidence="5">RF MTase</shortName>
        <ecNumber evidence="5">2.1.1.297</ecNumber>
    </recommendedName>
    <alternativeName>
        <fullName evidence="5">N5-glutamine methyltransferase PrmC</fullName>
    </alternativeName>
    <alternativeName>
        <fullName evidence="5">Protein-(glutamine-N5) MTase PrmC</fullName>
    </alternativeName>
    <alternativeName>
        <fullName evidence="5">Protein-glutamine N-methyltransferase PrmC</fullName>
    </alternativeName>
</protein>
<dbReference type="GO" id="GO:0032259">
    <property type="term" value="P:methylation"/>
    <property type="evidence" value="ECO:0007669"/>
    <property type="project" value="UniProtKB-KW"/>
</dbReference>
<dbReference type="InterPro" id="IPR040758">
    <property type="entry name" value="PrmC_N"/>
</dbReference>
<gene>
    <name evidence="5" type="primary">prmC</name>
    <name evidence="8" type="ORF">NHU_02722</name>
</gene>
<keyword evidence="1 5" id="KW-0489">Methyltransferase</keyword>
<evidence type="ECO:0000313" key="8">
    <source>
        <dbReference type="EMBL" id="BAQ69869.1"/>
    </source>
</evidence>
<dbReference type="PATRIC" id="fig|35806.4.peg.2799"/>
<evidence type="ECO:0000259" key="7">
    <source>
        <dbReference type="Pfam" id="PF17827"/>
    </source>
</evidence>
<dbReference type="EC" id="2.1.1.297" evidence="5"/>
<dbReference type="Pfam" id="PF05175">
    <property type="entry name" value="MTS"/>
    <property type="match status" value="1"/>
</dbReference>
<dbReference type="PROSITE" id="PS00092">
    <property type="entry name" value="N6_MTASE"/>
    <property type="match status" value="1"/>
</dbReference>